<evidence type="ECO:0000313" key="3">
    <source>
        <dbReference type="Proteomes" id="UP000027120"/>
    </source>
</evidence>
<organism evidence="2 3">
    <name type="scientific">Citrus sinensis</name>
    <name type="common">Sweet orange</name>
    <name type="synonym">Citrus aurantium var. sinensis</name>
    <dbReference type="NCBI Taxonomy" id="2711"/>
    <lineage>
        <taxon>Eukaryota</taxon>
        <taxon>Viridiplantae</taxon>
        <taxon>Streptophyta</taxon>
        <taxon>Embryophyta</taxon>
        <taxon>Tracheophyta</taxon>
        <taxon>Spermatophyta</taxon>
        <taxon>Magnoliopsida</taxon>
        <taxon>eudicotyledons</taxon>
        <taxon>Gunneridae</taxon>
        <taxon>Pentapetalae</taxon>
        <taxon>rosids</taxon>
        <taxon>malvids</taxon>
        <taxon>Sapindales</taxon>
        <taxon>Rutaceae</taxon>
        <taxon>Aurantioideae</taxon>
        <taxon>Citrus</taxon>
    </lineage>
</organism>
<keyword evidence="3" id="KW-1185">Reference proteome</keyword>
<evidence type="ECO:0000313" key="2">
    <source>
        <dbReference type="EMBL" id="KDO36275.1"/>
    </source>
</evidence>
<gene>
    <name evidence="2" type="ORF">CISIN_1g034212mg</name>
</gene>
<sequence>MNHTNTNRFRKPSDSSHESPHYDVVVSDKHKRPLLQVQGVKSGLGVEKLVDRKSTSGDSSTSSARFSRVTHQSDSSSVADRFISDSVDVVDEEDEIDDGEK</sequence>
<dbReference type="AlphaFoldDB" id="A0A067D447"/>
<reference evidence="2 3" key="1">
    <citation type="submission" date="2014-04" db="EMBL/GenBank/DDBJ databases">
        <authorList>
            <consortium name="International Citrus Genome Consortium"/>
            <person name="Gmitter F."/>
            <person name="Chen C."/>
            <person name="Farmerie W."/>
            <person name="Harkins T."/>
            <person name="Desany B."/>
            <person name="Mohiuddin M."/>
            <person name="Kodira C."/>
            <person name="Borodovsky M."/>
            <person name="Lomsadze A."/>
            <person name="Burns P."/>
            <person name="Jenkins J."/>
            <person name="Prochnik S."/>
            <person name="Shu S."/>
            <person name="Chapman J."/>
            <person name="Pitluck S."/>
            <person name="Schmutz J."/>
            <person name="Rokhsar D."/>
        </authorList>
    </citation>
    <scope>NUCLEOTIDE SEQUENCE</scope>
</reference>
<dbReference type="Proteomes" id="UP000027120">
    <property type="component" value="Unassembled WGS sequence"/>
</dbReference>
<name>A0A067D447_CITSI</name>
<feature type="compositionally biased region" description="Basic and acidic residues" evidence="1">
    <location>
        <begin position="11"/>
        <end position="21"/>
    </location>
</feature>
<accession>A0A067D447</accession>
<evidence type="ECO:0000256" key="1">
    <source>
        <dbReference type="SAM" id="MobiDB-lite"/>
    </source>
</evidence>
<feature type="region of interest" description="Disordered" evidence="1">
    <location>
        <begin position="48"/>
        <end position="80"/>
    </location>
</feature>
<dbReference type="EMBL" id="KK795116">
    <property type="protein sequence ID" value="KDO36275.1"/>
    <property type="molecule type" value="Genomic_DNA"/>
</dbReference>
<protein>
    <submittedName>
        <fullName evidence="2">Uncharacterized protein</fullName>
    </submittedName>
</protein>
<proteinExistence type="predicted"/>
<feature type="region of interest" description="Disordered" evidence="1">
    <location>
        <begin position="1"/>
        <end position="30"/>
    </location>
</feature>
<feature type="compositionally biased region" description="Low complexity" evidence="1">
    <location>
        <begin position="56"/>
        <end position="70"/>
    </location>
</feature>